<comment type="similarity">
    <text evidence="16">Belongs to the sugar phosphate cyclases superfamily. Dehydroquinate synthase family.</text>
</comment>
<feature type="binding site" evidence="15">
    <location>
        <position position="59"/>
    </location>
    <ligand>
        <name>substrate</name>
    </ligand>
</feature>
<feature type="domain" description="3-dehydroquinate synthase C-terminal" evidence="18">
    <location>
        <begin position="352"/>
        <end position="502"/>
    </location>
</feature>
<evidence type="ECO:0000256" key="6">
    <source>
        <dbReference type="ARBA" id="ARBA00022605"/>
    </source>
</evidence>
<evidence type="ECO:0000256" key="8">
    <source>
        <dbReference type="ARBA" id="ARBA00022741"/>
    </source>
</evidence>
<dbReference type="GO" id="GO:0008652">
    <property type="term" value="P:amino acid biosynthetic process"/>
    <property type="evidence" value="ECO:0007669"/>
    <property type="project" value="UniProtKB-KW"/>
</dbReference>
<dbReference type="SUPFAM" id="SSF52540">
    <property type="entry name" value="P-loop containing nucleoside triphosphate hydrolases"/>
    <property type="match status" value="1"/>
</dbReference>
<proteinExistence type="inferred from homology"/>
<keyword evidence="7 16" id="KW-0479">Metal-binding</keyword>
<dbReference type="AlphaFoldDB" id="A0A160T448"/>
<evidence type="ECO:0000256" key="11">
    <source>
        <dbReference type="ARBA" id="ARBA00023141"/>
    </source>
</evidence>
<dbReference type="InterPro" id="IPR027417">
    <property type="entry name" value="P-loop_NTPase"/>
</dbReference>
<dbReference type="GO" id="GO:0009423">
    <property type="term" value="P:chorismate biosynthetic process"/>
    <property type="evidence" value="ECO:0007669"/>
    <property type="project" value="UniProtKB-UniRule"/>
</dbReference>
<comment type="cofactor">
    <cofactor evidence="2 16">
        <name>NAD(+)</name>
        <dbReference type="ChEBI" id="CHEBI:57540"/>
    </cofactor>
</comment>
<dbReference type="GO" id="GO:0003856">
    <property type="term" value="F:3-dehydroquinate synthase activity"/>
    <property type="evidence" value="ECO:0007669"/>
    <property type="project" value="UniProtKB-UniRule"/>
</dbReference>
<keyword evidence="15" id="KW-0067">ATP-binding</keyword>
<comment type="pathway">
    <text evidence="15">Metabolic intermediate biosynthesis; chorismate biosynthesis; chorismate from D-erythrose 4-phosphate and phosphoenolpyruvate: step 5/7.</text>
</comment>
<evidence type="ECO:0000259" key="18">
    <source>
        <dbReference type="Pfam" id="PF24621"/>
    </source>
</evidence>
<feature type="binding site" evidence="16">
    <location>
        <position position="313"/>
    </location>
    <ligand>
        <name>NAD(+)</name>
        <dbReference type="ChEBI" id="CHEBI:57540"/>
    </ligand>
</feature>
<comment type="similarity">
    <text evidence="15">Belongs to the shikimate kinase family.</text>
</comment>
<evidence type="ECO:0000256" key="12">
    <source>
        <dbReference type="ARBA" id="ARBA00023239"/>
    </source>
</evidence>
<keyword evidence="5 16" id="KW-0963">Cytoplasm</keyword>
<dbReference type="OrthoDB" id="9806583at2"/>
<feature type="binding site" evidence="15">
    <location>
        <position position="35"/>
    </location>
    <ligand>
        <name>substrate</name>
    </ligand>
</feature>
<keyword evidence="14 16" id="KW-0170">Cobalt</keyword>
<feature type="binding site" evidence="15">
    <location>
        <begin position="13"/>
        <end position="18"/>
    </location>
    <ligand>
        <name>ATP</name>
        <dbReference type="ChEBI" id="CHEBI:30616"/>
    </ligand>
</feature>
<comment type="cofactor">
    <cofactor evidence="16">
        <name>Co(2+)</name>
        <dbReference type="ChEBI" id="CHEBI:48828"/>
    </cofactor>
    <cofactor evidence="16">
        <name>Zn(2+)</name>
        <dbReference type="ChEBI" id="CHEBI:29105"/>
    </cofactor>
    <text evidence="16">Binds 1 divalent metal cation per subunit. Can use either Co(2+) or Zn(2+).</text>
</comment>
<evidence type="ECO:0000256" key="4">
    <source>
        <dbReference type="ARBA" id="ARBA00004661"/>
    </source>
</evidence>
<dbReference type="InterPro" id="IPR016037">
    <property type="entry name" value="DHQ_synth_AroB"/>
</dbReference>
<evidence type="ECO:0000256" key="14">
    <source>
        <dbReference type="ARBA" id="ARBA00023285"/>
    </source>
</evidence>
<feature type="binding site" evidence="15">
    <location>
        <position position="120"/>
    </location>
    <ligand>
        <name>ATP</name>
        <dbReference type="ChEBI" id="CHEBI:30616"/>
    </ligand>
</feature>
<dbReference type="EC" id="2.7.1.71" evidence="15"/>
<feature type="binding site" evidence="16">
    <location>
        <position position="441"/>
    </location>
    <ligand>
        <name>Zn(2+)</name>
        <dbReference type="ChEBI" id="CHEBI:29105"/>
    </ligand>
</feature>
<comment type="catalytic activity">
    <reaction evidence="1 16">
        <text>7-phospho-2-dehydro-3-deoxy-D-arabino-heptonate = 3-dehydroquinate + phosphate</text>
        <dbReference type="Rhea" id="RHEA:21968"/>
        <dbReference type="ChEBI" id="CHEBI:32364"/>
        <dbReference type="ChEBI" id="CHEBI:43474"/>
        <dbReference type="ChEBI" id="CHEBI:58394"/>
        <dbReference type="EC" id="4.2.3.4"/>
    </reaction>
</comment>
<evidence type="ECO:0000313" key="20">
    <source>
        <dbReference type="Proteomes" id="UP000215027"/>
    </source>
</evidence>
<keyword evidence="10 16" id="KW-0520">NAD</keyword>
<dbReference type="CDD" id="cd08195">
    <property type="entry name" value="DHQS"/>
    <property type="match status" value="1"/>
</dbReference>
<dbReference type="GO" id="GO:0005737">
    <property type="term" value="C:cytoplasm"/>
    <property type="evidence" value="ECO:0007669"/>
    <property type="project" value="UniProtKB-SubCell"/>
</dbReference>
<feature type="binding site" evidence="15">
    <location>
        <position position="81"/>
    </location>
    <ligand>
        <name>substrate</name>
    </ligand>
</feature>
<keyword evidence="12 16" id="KW-0456">Lyase</keyword>
<dbReference type="RefSeq" id="WP_095043264.1">
    <property type="nucleotide sequence ID" value="NZ_LN890655.1"/>
</dbReference>
<dbReference type="Pfam" id="PF01761">
    <property type="entry name" value="DHQ_synthase"/>
    <property type="match status" value="1"/>
</dbReference>
<evidence type="ECO:0000256" key="5">
    <source>
        <dbReference type="ARBA" id="ARBA00022490"/>
    </source>
</evidence>
<dbReference type="HAMAP" id="MF_00110">
    <property type="entry name" value="DHQ_synthase"/>
    <property type="match status" value="1"/>
</dbReference>
<dbReference type="InterPro" id="IPR056179">
    <property type="entry name" value="DHQS_C"/>
</dbReference>
<comment type="function">
    <text evidence="15">Catalyzes the specific phosphorylation of the 3-hydroxyl group of shikimic acid using ATP as a cosubstrate.</text>
</comment>
<dbReference type="GO" id="GO:0004765">
    <property type="term" value="F:shikimate kinase activity"/>
    <property type="evidence" value="ECO:0007669"/>
    <property type="project" value="UniProtKB-UniRule"/>
</dbReference>
<dbReference type="SUPFAM" id="SSF56796">
    <property type="entry name" value="Dehydroquinate synthase-like"/>
    <property type="match status" value="1"/>
</dbReference>
<evidence type="ECO:0000259" key="17">
    <source>
        <dbReference type="Pfam" id="PF01761"/>
    </source>
</evidence>
<dbReference type="Pfam" id="PF01202">
    <property type="entry name" value="SKI"/>
    <property type="match status" value="1"/>
</dbReference>
<dbReference type="Pfam" id="PF24621">
    <property type="entry name" value="DHQS_C"/>
    <property type="match status" value="1"/>
</dbReference>
<dbReference type="GO" id="GO:0005524">
    <property type="term" value="F:ATP binding"/>
    <property type="evidence" value="ECO:0007669"/>
    <property type="project" value="UniProtKB-UniRule"/>
</dbReference>
<feature type="binding site" evidence="16">
    <location>
        <begin position="300"/>
        <end position="301"/>
    </location>
    <ligand>
        <name>NAD(+)</name>
        <dbReference type="ChEBI" id="CHEBI:57540"/>
    </ligand>
</feature>
<keyword evidence="8 16" id="KW-0547">Nucleotide-binding</keyword>
<keyword evidence="13" id="KW-0511">Multifunctional enzyme</keyword>
<dbReference type="InterPro" id="IPR031322">
    <property type="entry name" value="Shikimate/glucono_kinase"/>
</dbReference>
<feature type="binding site" evidence="16">
    <location>
        <begin position="340"/>
        <end position="343"/>
    </location>
    <ligand>
        <name>NAD(+)</name>
        <dbReference type="ChEBI" id="CHEBI:57540"/>
    </ligand>
</feature>
<dbReference type="PANTHER" id="PTHR43622">
    <property type="entry name" value="3-DEHYDROQUINATE SYNTHASE"/>
    <property type="match status" value="1"/>
</dbReference>
<keyword evidence="9 16" id="KW-0862">Zinc</keyword>
<comment type="pathway">
    <text evidence="4 16">Metabolic intermediate biosynthesis; chorismate biosynthesis; chorismate from D-erythrose 4-phosphate and phosphoenolpyruvate: step 2/7.</text>
</comment>
<dbReference type="PRINTS" id="PR01100">
    <property type="entry name" value="SHIKIMTKNASE"/>
</dbReference>
<feature type="binding site" evidence="15">
    <location>
        <position position="139"/>
    </location>
    <ligand>
        <name>substrate</name>
    </ligand>
</feature>
<feature type="binding site" evidence="16">
    <location>
        <position position="322"/>
    </location>
    <ligand>
        <name>NAD(+)</name>
        <dbReference type="ChEBI" id="CHEBI:57540"/>
    </ligand>
</feature>
<sequence length="542" mass="57214">MVDDNIILTGFMGTGKTTVGRLLAERLGREFVDTDDLIVARAGRPIADIFNDDGETRFREWEAQVAGELAGRRGLVIATGGRLMLDPDNAAALGATGPVLCLTADPADILARVAAEDGQRPLLAGDDPETRVRALLRRRAAAYGRFRAVETGGLAAEDVAATIATLLAGGPRETLPVRHPTGSYDVIVGEDLLSQVVGLAGISGPAAIITDSHVGPRHAATLQKPSFSEQPGFLPPILTMPAGETHKTLDTVRELYDGLLAAGLGRDATIIALGGGVVGDVAGFVAATYLRGVDFVLCPTTLLAMVDSSIGGKTGVDMPQGKNLIGAFKQPRLVLADVLTLATLPADEFTAGLAEVAKHGLIADPILWQRLMMEEWHFDPRQLATDRLLRADLQSLIVRAIRVKRDVVEEDPYEAGRRALLNLGHTFGHAIEQVSGYAVRHGEAVAMGLAAAAHLSAALGECAPSLPRLVEMVLTRLGLPIHIPPALDPAALYAAMGSDKKKKAGQLRFVLIRDVGDVFLRDGVPAAAVLAALEAVRMTTDH</sequence>
<dbReference type="EMBL" id="LN890655">
    <property type="protein sequence ID" value="CUS03828.2"/>
    <property type="molecule type" value="Genomic_DNA"/>
</dbReference>
<evidence type="ECO:0000256" key="10">
    <source>
        <dbReference type="ARBA" id="ARBA00023027"/>
    </source>
</evidence>
<feature type="binding site" evidence="16">
    <location>
        <begin position="276"/>
        <end position="280"/>
    </location>
    <ligand>
        <name>NAD(+)</name>
        <dbReference type="ChEBI" id="CHEBI:57540"/>
    </ligand>
</feature>
<evidence type="ECO:0000256" key="13">
    <source>
        <dbReference type="ARBA" id="ARBA00023268"/>
    </source>
</evidence>
<dbReference type="Proteomes" id="UP000215027">
    <property type="component" value="Chromosome I"/>
</dbReference>
<evidence type="ECO:0000256" key="2">
    <source>
        <dbReference type="ARBA" id="ARBA00001911"/>
    </source>
</evidence>
<evidence type="ECO:0000256" key="7">
    <source>
        <dbReference type="ARBA" id="ARBA00022723"/>
    </source>
</evidence>
<feature type="binding site" evidence="16">
    <location>
        <position position="425"/>
    </location>
    <ligand>
        <name>Zn(2+)</name>
        <dbReference type="ChEBI" id="CHEBI:29105"/>
    </ligand>
</feature>
<feature type="binding site" evidence="15">
    <location>
        <position position="17"/>
    </location>
    <ligand>
        <name>Mg(2+)</name>
        <dbReference type="ChEBI" id="CHEBI:18420"/>
    </ligand>
</feature>
<dbReference type="InterPro" id="IPR000623">
    <property type="entry name" value="Shikimate_kinase/TSH1"/>
</dbReference>
<dbReference type="CDD" id="cd00464">
    <property type="entry name" value="SK"/>
    <property type="match status" value="1"/>
</dbReference>
<evidence type="ECO:0000313" key="19">
    <source>
        <dbReference type="EMBL" id="CUS03828.2"/>
    </source>
</evidence>
<dbReference type="InterPro" id="IPR050071">
    <property type="entry name" value="Dehydroquinate_synthase"/>
</dbReference>
<reference evidence="19" key="1">
    <citation type="submission" date="2016-01" db="EMBL/GenBank/DDBJ databases">
        <authorList>
            <person name="Mcilroy J.S."/>
            <person name="Karst M S."/>
            <person name="Albertsen M."/>
        </authorList>
    </citation>
    <scope>NUCLEOTIDE SEQUENCE</scope>
    <source>
        <strain evidence="19">Cfx-K</strain>
    </source>
</reference>
<evidence type="ECO:0000256" key="1">
    <source>
        <dbReference type="ARBA" id="ARBA00001393"/>
    </source>
</evidence>
<dbReference type="KEGG" id="pbf:CFX0092_A1950"/>
<dbReference type="Gene3D" id="3.40.50.1970">
    <property type="match status" value="1"/>
</dbReference>
<dbReference type="NCBIfam" id="TIGR01357">
    <property type="entry name" value="aroB"/>
    <property type="match status" value="1"/>
</dbReference>
<organism evidence="19 20">
    <name type="scientific">Candidatus Promineifilum breve</name>
    <dbReference type="NCBI Taxonomy" id="1806508"/>
    <lineage>
        <taxon>Bacteria</taxon>
        <taxon>Bacillati</taxon>
        <taxon>Chloroflexota</taxon>
        <taxon>Ardenticatenia</taxon>
        <taxon>Candidatus Promineifilales</taxon>
        <taxon>Candidatus Promineifilaceae</taxon>
        <taxon>Candidatus Promineifilum</taxon>
    </lineage>
</organism>
<keyword evidence="20" id="KW-1185">Reference proteome</keyword>
<dbReference type="HAMAP" id="MF_00109">
    <property type="entry name" value="Shikimate_kinase"/>
    <property type="match status" value="1"/>
</dbReference>
<dbReference type="InterPro" id="IPR030960">
    <property type="entry name" value="DHQS/DOIS_N"/>
</dbReference>
<keyword evidence="15" id="KW-0460">Magnesium</keyword>
<comment type="cofactor">
    <cofactor evidence="15">
        <name>Mg(2+)</name>
        <dbReference type="ChEBI" id="CHEBI:18420"/>
    </cofactor>
    <text evidence="15">Binds 1 Mg(2+) ion per subunit.</text>
</comment>
<dbReference type="PANTHER" id="PTHR43622:SF7">
    <property type="entry name" value="3-DEHYDROQUINATE SYNTHASE, CHLOROPLASTIC"/>
    <property type="match status" value="1"/>
</dbReference>
<name>A0A160T448_9CHLR</name>
<comment type="subunit">
    <text evidence="15">Monomer.</text>
</comment>
<accession>A0A160T448</accession>
<comment type="catalytic activity">
    <reaction evidence="15">
        <text>shikimate + ATP = 3-phosphoshikimate + ADP + H(+)</text>
        <dbReference type="Rhea" id="RHEA:13121"/>
        <dbReference type="ChEBI" id="CHEBI:15378"/>
        <dbReference type="ChEBI" id="CHEBI:30616"/>
        <dbReference type="ChEBI" id="CHEBI:36208"/>
        <dbReference type="ChEBI" id="CHEBI:145989"/>
        <dbReference type="ChEBI" id="CHEBI:456216"/>
        <dbReference type="EC" id="2.7.1.71"/>
    </reaction>
</comment>
<dbReference type="Gene3D" id="3.40.50.300">
    <property type="entry name" value="P-loop containing nucleotide triphosphate hydrolases"/>
    <property type="match status" value="1"/>
</dbReference>
<keyword evidence="15" id="KW-0808">Transferase</keyword>
<evidence type="ECO:0000256" key="3">
    <source>
        <dbReference type="ARBA" id="ARBA00001947"/>
    </source>
</evidence>
<evidence type="ECO:0000256" key="15">
    <source>
        <dbReference type="HAMAP-Rule" id="MF_00109"/>
    </source>
</evidence>
<comment type="subcellular location">
    <subcellularLocation>
        <location evidence="16">Cytoplasm</location>
    </subcellularLocation>
</comment>
<evidence type="ECO:0000256" key="16">
    <source>
        <dbReference type="HAMAP-Rule" id="MF_00110"/>
    </source>
</evidence>
<dbReference type="GO" id="GO:0000287">
    <property type="term" value="F:magnesium ion binding"/>
    <property type="evidence" value="ECO:0007669"/>
    <property type="project" value="UniProtKB-UniRule"/>
</dbReference>
<comment type="cofactor">
    <cofactor evidence="3">
        <name>Zn(2+)</name>
        <dbReference type="ChEBI" id="CHEBI:29105"/>
    </cofactor>
</comment>
<dbReference type="UniPathway" id="UPA00053">
    <property type="reaction ID" value="UER00085"/>
</dbReference>
<evidence type="ECO:0000256" key="9">
    <source>
        <dbReference type="ARBA" id="ARBA00022833"/>
    </source>
</evidence>
<protein>
    <recommendedName>
        <fullName evidence="15 16">Multifunctional fusion protein</fullName>
    </recommendedName>
    <domain>
        <recommendedName>
            <fullName evidence="15">Shikimate kinase</fullName>
            <shortName evidence="15">SK</shortName>
            <ecNumber evidence="15">2.7.1.71</ecNumber>
        </recommendedName>
    </domain>
    <domain>
        <recommendedName>
            <fullName evidence="16">3-dehydroquinate synthase</fullName>
            <shortName evidence="16">DHQS</shortName>
            <ecNumber evidence="16">4.2.3.4</ecNumber>
        </recommendedName>
    </domain>
</protein>
<comment type="caution">
    <text evidence="16">Lacks conserved residue(s) required for the propagation of feature annotation.</text>
</comment>
<keyword evidence="15 19" id="KW-0418">Kinase</keyword>
<gene>
    <name evidence="16" type="primary">aroB</name>
    <name evidence="15" type="synonym">aroK</name>
    <name evidence="19" type="synonym">aroK/aroB</name>
    <name evidence="19" type="ORF">CFX0092_A1950</name>
</gene>
<keyword evidence="6 16" id="KW-0028">Amino-acid biosynthesis</keyword>
<dbReference type="EC" id="4.2.3.4" evidence="16"/>
<dbReference type="GO" id="GO:0009073">
    <property type="term" value="P:aromatic amino acid family biosynthetic process"/>
    <property type="evidence" value="ECO:0007669"/>
    <property type="project" value="UniProtKB-KW"/>
</dbReference>
<dbReference type="Gene3D" id="1.20.1090.10">
    <property type="entry name" value="Dehydroquinate synthase-like - alpha domain"/>
    <property type="match status" value="1"/>
</dbReference>
<feature type="domain" description="3-dehydroquinate synthase N-terminal" evidence="17">
    <location>
        <begin position="238"/>
        <end position="350"/>
    </location>
</feature>
<comment type="function">
    <text evidence="16">Catalyzes the conversion of 3-deoxy-D-arabino-heptulosonate 7-phosphate (DAHP) to dehydroquinate (DHQ).</text>
</comment>
<keyword evidence="11 16" id="KW-0057">Aromatic amino acid biosynthesis</keyword>
<feature type="binding site" evidence="16">
    <location>
        <position position="355"/>
    </location>
    <ligand>
        <name>Zn(2+)</name>
        <dbReference type="ChEBI" id="CHEBI:29105"/>
    </ligand>
</feature>
<dbReference type="FunFam" id="3.40.50.1970:FF:000007">
    <property type="entry name" value="Pentafunctional AROM polypeptide"/>
    <property type="match status" value="1"/>
</dbReference>